<reference evidence="2" key="1">
    <citation type="journal article" date="2024" name="Front. Bioeng. Biotechnol.">
        <title>Genome-scale model development and genomic sequencing of the oleaginous clade Lipomyces.</title>
        <authorList>
            <person name="Czajka J.J."/>
            <person name="Han Y."/>
            <person name="Kim J."/>
            <person name="Mondo S.J."/>
            <person name="Hofstad B.A."/>
            <person name="Robles A."/>
            <person name="Haridas S."/>
            <person name="Riley R."/>
            <person name="LaButti K."/>
            <person name="Pangilinan J."/>
            <person name="Andreopoulos W."/>
            <person name="Lipzen A."/>
            <person name="Yan J."/>
            <person name="Wang M."/>
            <person name="Ng V."/>
            <person name="Grigoriev I.V."/>
            <person name="Spatafora J.W."/>
            <person name="Magnuson J.K."/>
            <person name="Baker S.E."/>
            <person name="Pomraning K.R."/>
        </authorList>
    </citation>
    <scope>NUCLEOTIDE SEQUENCE [LARGE SCALE GENOMIC DNA]</scope>
    <source>
        <strain evidence="2">CBS 10300</strain>
    </source>
</reference>
<dbReference type="Proteomes" id="UP001489719">
    <property type="component" value="Unassembled WGS sequence"/>
</dbReference>
<organism evidence="1 2">
    <name type="scientific">Lipomyces orientalis</name>
    <dbReference type="NCBI Taxonomy" id="1233043"/>
    <lineage>
        <taxon>Eukaryota</taxon>
        <taxon>Fungi</taxon>
        <taxon>Dikarya</taxon>
        <taxon>Ascomycota</taxon>
        <taxon>Saccharomycotina</taxon>
        <taxon>Lipomycetes</taxon>
        <taxon>Lipomycetales</taxon>
        <taxon>Lipomycetaceae</taxon>
        <taxon>Lipomyces</taxon>
    </lineage>
</organism>
<evidence type="ECO:0000313" key="2">
    <source>
        <dbReference type="Proteomes" id="UP001489719"/>
    </source>
</evidence>
<proteinExistence type="predicted"/>
<accession>A0ACC3TS33</accession>
<evidence type="ECO:0000313" key="1">
    <source>
        <dbReference type="EMBL" id="KAK9323505.1"/>
    </source>
</evidence>
<sequence>MNKHEGFLRLLRYQRNLSVMTRSSVHMQEQYLDASKRMLHLLQDMAPESKETYHPIIWQLVCCPFTPLLILFCDILSNGKRNLEKNKEALAATERLELPERYKLAELACGKLGGHREGFRAAREIRDMSSRFCMARCRRCSSSRAQHSHWELCHMAGHLTRICSIRIHFTAILPQLCRLQCS</sequence>
<protein>
    <submittedName>
        <fullName evidence="1">Uncharacterized protein</fullName>
    </submittedName>
</protein>
<name>A0ACC3TS33_9ASCO</name>
<comment type="caution">
    <text evidence="1">The sequence shown here is derived from an EMBL/GenBank/DDBJ whole genome shotgun (WGS) entry which is preliminary data.</text>
</comment>
<gene>
    <name evidence="1" type="ORF">V1517DRAFT_320020</name>
</gene>
<keyword evidence="2" id="KW-1185">Reference proteome</keyword>
<dbReference type="EMBL" id="MU970060">
    <property type="protein sequence ID" value="KAK9323505.1"/>
    <property type="molecule type" value="Genomic_DNA"/>
</dbReference>